<dbReference type="RefSeq" id="WP_369147027.1">
    <property type="nucleotide sequence ID" value="NZ_CP163444.1"/>
</dbReference>
<sequence length="88" mass="9742">MLKKLLKKIALPSIEDAAGQAFKRGDTVFSYRFHPSPSPRNQDGDVARAIMDVEAIGWTLLSQVPEGEGLQRFVGLTFRRRESGVPDA</sequence>
<accession>A0AB39T1N6</accession>
<dbReference type="AlphaFoldDB" id="A0AB39T1N6"/>
<proteinExistence type="predicted"/>
<gene>
    <name evidence="1" type="ORF">AB5J54_30080</name>
</gene>
<reference evidence="1" key="1">
    <citation type="submission" date="2024-07" db="EMBL/GenBank/DDBJ databases">
        <authorList>
            <person name="Yu S.T."/>
        </authorList>
    </citation>
    <scope>NUCLEOTIDE SEQUENCE</scope>
    <source>
        <strain evidence="1">R44</strain>
    </source>
</reference>
<dbReference type="EMBL" id="CP163444">
    <property type="protein sequence ID" value="XDQ74505.1"/>
    <property type="molecule type" value="Genomic_DNA"/>
</dbReference>
<organism evidence="1">
    <name type="scientific">Streptomyces sp. R44</name>
    <dbReference type="NCBI Taxonomy" id="3238633"/>
    <lineage>
        <taxon>Bacteria</taxon>
        <taxon>Bacillati</taxon>
        <taxon>Actinomycetota</taxon>
        <taxon>Actinomycetes</taxon>
        <taxon>Kitasatosporales</taxon>
        <taxon>Streptomycetaceae</taxon>
        <taxon>Streptomyces</taxon>
    </lineage>
</organism>
<protein>
    <submittedName>
        <fullName evidence="1">Uncharacterized protein</fullName>
    </submittedName>
</protein>
<name>A0AB39T1N6_9ACTN</name>
<evidence type="ECO:0000313" key="1">
    <source>
        <dbReference type="EMBL" id="XDQ74505.1"/>
    </source>
</evidence>